<dbReference type="PANTHER" id="PTHR43796">
    <property type="entry name" value="CARBOXYNORSPERMIDINE SYNTHASE"/>
    <property type="match status" value="1"/>
</dbReference>
<reference evidence="2 3" key="1">
    <citation type="submission" date="2023-09" db="EMBL/GenBank/DDBJ databases">
        <authorList>
            <person name="Page C.A."/>
            <person name="Perez-Diaz I.M."/>
        </authorList>
    </citation>
    <scope>NUCLEOTIDE SEQUENCE [LARGE SCALE GENOMIC DNA]</scope>
    <source>
        <strain evidence="2 3">Ll15</strain>
    </source>
</reference>
<dbReference type="RefSeq" id="WP_319837711.1">
    <property type="nucleotide sequence ID" value="NZ_CP137624.1"/>
</dbReference>
<dbReference type="Proteomes" id="UP001322664">
    <property type="component" value="Chromosome"/>
</dbReference>
<dbReference type="EMBL" id="CP137624">
    <property type="protein sequence ID" value="WPK13109.1"/>
    <property type="molecule type" value="Genomic_DNA"/>
</dbReference>
<proteinExistence type="predicted"/>
<keyword evidence="3" id="KW-1185">Reference proteome</keyword>
<dbReference type="Gene3D" id="3.40.50.720">
    <property type="entry name" value="NAD(P)-binding Rossmann-like Domain"/>
    <property type="match status" value="1"/>
</dbReference>
<evidence type="ECO:0000313" key="3">
    <source>
        <dbReference type="Proteomes" id="UP001322664"/>
    </source>
</evidence>
<dbReference type="Gene3D" id="3.30.360.10">
    <property type="entry name" value="Dihydrodipicolinate Reductase, domain 2"/>
    <property type="match status" value="1"/>
</dbReference>
<dbReference type="InterPro" id="IPR005097">
    <property type="entry name" value="Sacchrp_dh_NADP-bd"/>
</dbReference>
<evidence type="ECO:0000313" key="2">
    <source>
        <dbReference type="EMBL" id="WPK13109.1"/>
    </source>
</evidence>
<name>A0ABZ0S0E1_9BACI</name>
<protein>
    <submittedName>
        <fullName evidence="2">Saccharopine dehydrogenase NADP-binding domain-containing protein</fullName>
    </submittedName>
</protein>
<sequence length="345" mass="39153">MERDQILIVGGYGQVGSIICRQLERIYPGKIRIAGRDVRKAQYLINESYGSIQAISLDIYKPFDASILKHIKQVIVCVEQQNTQFVEACFQQGIDYMDISASYAFLQKIEQLTCMAKKYNTAATLSIGLAPGVTNLLAKHVQQKLKSTEELSIYIMLGLGDSHGKSAIDWTIKETLGNFYRREGNKRVLVEGFMKGSKVYFGKKLGWHAAYDFNFADQHVLQQTLSIPTVKTHLCFDSKFITKSVHFLKKTKLLHLIPIQILTSLFSHIHIGKPKFIVKVIGRNQGGKINEIQVHGQQEAHATAMMVCFVSQKMYDSKYPSGVHHIEQLFSWEEIQPFVATVFHH</sequence>
<feature type="domain" description="Saccharopine dehydrogenase NADP binding" evidence="1">
    <location>
        <begin position="6"/>
        <end position="109"/>
    </location>
</feature>
<dbReference type="Pfam" id="PF03435">
    <property type="entry name" value="Sacchrp_dh_NADP"/>
    <property type="match status" value="1"/>
</dbReference>
<accession>A0ABZ0S0E1</accession>
<dbReference type="PANTHER" id="PTHR43796:SF2">
    <property type="entry name" value="CARBOXYNORSPERMIDINE SYNTHASE"/>
    <property type="match status" value="1"/>
</dbReference>
<dbReference type="SUPFAM" id="SSF51735">
    <property type="entry name" value="NAD(P)-binding Rossmann-fold domains"/>
    <property type="match status" value="1"/>
</dbReference>
<gene>
    <name evidence="2" type="ORF">R6U77_05320</name>
</gene>
<organism evidence="2 3">
    <name type="scientific">Lysinibacillus louembei</name>
    <dbReference type="NCBI Taxonomy" id="1470088"/>
    <lineage>
        <taxon>Bacteria</taxon>
        <taxon>Bacillati</taxon>
        <taxon>Bacillota</taxon>
        <taxon>Bacilli</taxon>
        <taxon>Bacillales</taxon>
        <taxon>Bacillaceae</taxon>
        <taxon>Lysinibacillus</taxon>
    </lineage>
</organism>
<evidence type="ECO:0000259" key="1">
    <source>
        <dbReference type="Pfam" id="PF03435"/>
    </source>
</evidence>
<dbReference type="InterPro" id="IPR036291">
    <property type="entry name" value="NAD(P)-bd_dom_sf"/>
</dbReference>